<keyword evidence="3" id="KW-1185">Reference proteome</keyword>
<dbReference type="Pfam" id="PF02585">
    <property type="entry name" value="PIG-L"/>
    <property type="match status" value="1"/>
</dbReference>
<evidence type="ECO:0000313" key="3">
    <source>
        <dbReference type="Proteomes" id="UP000782554"/>
    </source>
</evidence>
<keyword evidence="1" id="KW-0732">Signal</keyword>
<dbReference type="InterPro" id="IPR003737">
    <property type="entry name" value="GlcNAc_PI_deacetylase-related"/>
</dbReference>
<dbReference type="Gene3D" id="3.40.50.10320">
    <property type="entry name" value="LmbE-like"/>
    <property type="match status" value="1"/>
</dbReference>
<gene>
    <name evidence="2" type="ORF">K3181_08510</name>
</gene>
<dbReference type="PANTHER" id="PTHR12993:SF26">
    <property type="entry name" value="1D-MYO-INOSITOL 2-ACETAMIDO-2-DEOXY-ALPHA-D-GLUCOPYRANOSIDE DEACETYLASE"/>
    <property type="match status" value="1"/>
</dbReference>
<dbReference type="SUPFAM" id="SSF102588">
    <property type="entry name" value="LmbE-like"/>
    <property type="match status" value="1"/>
</dbReference>
<reference evidence="2 3" key="1">
    <citation type="submission" date="2021-08" db="EMBL/GenBank/DDBJ databases">
        <title>Comparative Genomics Analysis of the Genus Qipengyuania Reveals Extensive Genetic Diversity and Metabolic Versatility, Including the Description of Fifteen Novel Species.</title>
        <authorList>
            <person name="Liu Y."/>
        </authorList>
    </citation>
    <scope>NUCLEOTIDE SEQUENCE [LARGE SCALE GENOMIC DNA]</scope>
    <source>
        <strain evidence="2 3">YG27</strain>
    </source>
</reference>
<name>A0ABS7JUZ7_9SPHN</name>
<dbReference type="InterPro" id="IPR024078">
    <property type="entry name" value="LmbE-like_dom_sf"/>
</dbReference>
<dbReference type="Proteomes" id="UP000782554">
    <property type="component" value="Unassembled WGS sequence"/>
</dbReference>
<comment type="caution">
    <text evidence="2">The sequence shown here is derived from an EMBL/GenBank/DDBJ whole genome shotgun (WGS) entry which is preliminary data.</text>
</comment>
<feature type="chain" id="PRO_5045444568" evidence="1">
    <location>
        <begin position="20"/>
        <end position="271"/>
    </location>
</feature>
<sequence>MIMLRKALALLAFSTSTLAAPACLAQDAGTTSERVLVVLAHPDDELVMAPAIARAVREGAALTVLYATSGDVGPGVSGMEPGAELAAVREGEARCSIEALGGGDVRFLQLGDGQLATQAHHPASAARQLASAVDALLDEQDFTRILTWGPDGGYGHPDHRIVDAVVTERVQARGEDRPLLLYPGIAAGTLPEIPQMQSWAVTAPDLLSVSYTYDAVDLDRARRATQCHATQFSAEERAALPDLSDQTIWRGSVHFRPAFASSIAPEEPNGD</sequence>
<evidence type="ECO:0000313" key="2">
    <source>
        <dbReference type="EMBL" id="MBX7501482.1"/>
    </source>
</evidence>
<accession>A0ABS7JUZ7</accession>
<evidence type="ECO:0000256" key="1">
    <source>
        <dbReference type="SAM" id="SignalP"/>
    </source>
</evidence>
<protein>
    <submittedName>
        <fullName evidence="2">PIG-L family deacetylase</fullName>
    </submittedName>
</protein>
<dbReference type="PANTHER" id="PTHR12993">
    <property type="entry name" value="N-ACETYLGLUCOSAMINYL-PHOSPHATIDYLINOSITOL DE-N-ACETYLASE-RELATED"/>
    <property type="match status" value="1"/>
</dbReference>
<feature type="signal peptide" evidence="1">
    <location>
        <begin position="1"/>
        <end position="19"/>
    </location>
</feature>
<proteinExistence type="predicted"/>
<organism evidence="2 3">
    <name type="scientific">Qipengyuania mesophila</name>
    <dbReference type="NCBI Taxonomy" id="2867246"/>
    <lineage>
        <taxon>Bacteria</taxon>
        <taxon>Pseudomonadati</taxon>
        <taxon>Pseudomonadota</taxon>
        <taxon>Alphaproteobacteria</taxon>
        <taxon>Sphingomonadales</taxon>
        <taxon>Erythrobacteraceae</taxon>
        <taxon>Qipengyuania</taxon>
    </lineage>
</organism>
<dbReference type="EMBL" id="JAIGNU010000001">
    <property type="protein sequence ID" value="MBX7501482.1"/>
    <property type="molecule type" value="Genomic_DNA"/>
</dbReference>